<evidence type="ECO:0000313" key="3">
    <source>
        <dbReference type="EMBL" id="GGG38824.1"/>
    </source>
</evidence>
<evidence type="ECO:0000259" key="2">
    <source>
        <dbReference type="Pfam" id="PF18962"/>
    </source>
</evidence>
<gene>
    <name evidence="3" type="ORF">GCM10011532_23280</name>
</gene>
<dbReference type="Proteomes" id="UP000605733">
    <property type="component" value="Unassembled WGS sequence"/>
</dbReference>
<feature type="domain" description="Secretion system C-terminal sorting" evidence="2">
    <location>
        <begin position="520"/>
        <end position="582"/>
    </location>
</feature>
<name>A0ABQ1WNV8_9FLAO</name>
<dbReference type="NCBIfam" id="TIGR04183">
    <property type="entry name" value="Por_Secre_tail"/>
    <property type="match status" value="1"/>
</dbReference>
<accession>A0ABQ1WNV8</accession>
<dbReference type="RefSeq" id="WP_011709761.1">
    <property type="nucleotide sequence ID" value="NZ_BMIX01000005.1"/>
</dbReference>
<evidence type="ECO:0000313" key="4">
    <source>
        <dbReference type="Proteomes" id="UP000605733"/>
    </source>
</evidence>
<comment type="caution">
    <text evidence="3">The sequence shown here is derived from an EMBL/GenBank/DDBJ whole genome shotgun (WGS) entry which is preliminary data.</text>
</comment>
<dbReference type="EMBL" id="BMIX01000005">
    <property type="protein sequence ID" value="GGG38824.1"/>
    <property type="molecule type" value="Genomic_DNA"/>
</dbReference>
<keyword evidence="4" id="KW-1185">Reference proteome</keyword>
<sequence>MKLTILFLFIFSTTVLKAQLYIAPSEKSDSYMYAKDRLIFVQNEIHLIKNNKNETGASLYLRKGSQLLQGDKPANINTGSGDIAVVQQGTSNAFDYNYWGLPVVGFAGKNQLNDYLYDPLSNTESKKAKLTTGLEGYSDPLSISGRWIYTYSGANYSDWQYVGEHFDLLPGEGFSMKGVNGSNSNLIEGEKINPGSAQMYDFRGLPNDGKIELPVKKDQVLLVGNPYPSSLDLEKFLFENISTTGIAYFWDSKKNGNSHYLSDYEGGYGTYSPGAGIYIPAIFKRYSDESETGEIGESYPRKRMPIAQGFMIIGKNEGVVHFQNSQRMYQKEIEGVSNFKSLEPANPSVIFNIEIDSMYVRQLALSFNNLSTVNEDHGMDARKMDRFSEDISWSISEEPFLINVRPKVDQELIPLKINLKKDTSLKFSAAKFNNFNPDRLFVYDAQDDLYFGITTGYFKMSLPAGDYNDRFFISFIEQLPAEDTTTDSIAPVADLKKLPNILLNTIDIFQNNSLEQLETKVLYNAELKNLKLFDLHGKLILNKNFIAKEKEFNFSTGNLSNAIYIVKVITNDNKELTKKISIRN</sequence>
<organism evidence="3 4">
    <name type="scientific">Christiangramia forsetii</name>
    <dbReference type="NCBI Taxonomy" id="411153"/>
    <lineage>
        <taxon>Bacteria</taxon>
        <taxon>Pseudomonadati</taxon>
        <taxon>Bacteroidota</taxon>
        <taxon>Flavobacteriia</taxon>
        <taxon>Flavobacteriales</taxon>
        <taxon>Flavobacteriaceae</taxon>
        <taxon>Christiangramia</taxon>
    </lineage>
</organism>
<evidence type="ECO:0000256" key="1">
    <source>
        <dbReference type="ARBA" id="ARBA00022729"/>
    </source>
</evidence>
<protein>
    <submittedName>
        <fullName evidence="3">T9SS C-terminal target domain-containing protein</fullName>
    </submittedName>
</protein>
<proteinExistence type="predicted"/>
<dbReference type="InterPro" id="IPR026444">
    <property type="entry name" value="Secre_tail"/>
</dbReference>
<keyword evidence="1" id="KW-0732">Signal</keyword>
<reference evidence="4" key="1">
    <citation type="journal article" date="2019" name="Int. J. Syst. Evol. Microbiol.">
        <title>The Global Catalogue of Microorganisms (GCM) 10K type strain sequencing project: providing services to taxonomists for standard genome sequencing and annotation.</title>
        <authorList>
            <consortium name="The Broad Institute Genomics Platform"/>
            <consortium name="The Broad Institute Genome Sequencing Center for Infectious Disease"/>
            <person name="Wu L."/>
            <person name="Ma J."/>
        </authorList>
    </citation>
    <scope>NUCLEOTIDE SEQUENCE [LARGE SCALE GENOMIC DNA]</scope>
    <source>
        <strain evidence="4">CGMCC 1.15422</strain>
    </source>
</reference>
<dbReference type="Pfam" id="PF18962">
    <property type="entry name" value="Por_Secre_tail"/>
    <property type="match status" value="1"/>
</dbReference>